<dbReference type="EMBL" id="RCHU02000002">
    <property type="protein sequence ID" value="KAL3604506.1"/>
    <property type="molecule type" value="Genomic_DNA"/>
</dbReference>
<proteinExistence type="predicted"/>
<sequence>MASRWRITGNKGRCYDFLIDFNAHRRRNSQHFWNCHIFVFTSRNSNLRTGFQRRNRIYKEEQRKLRAASKKADGEVPDIVSTAEILHFLLAELFVTSYSTLQKKNIAA</sequence>
<comment type="caution">
    <text evidence="1">The sequence shown here is derived from an EMBL/GenBank/DDBJ whole genome shotgun (WGS) entry which is preliminary data.</text>
</comment>
<name>A0ACC4CTD3_POPAL</name>
<protein>
    <submittedName>
        <fullName evidence="1">Uncharacterized protein</fullName>
    </submittedName>
</protein>
<dbReference type="Proteomes" id="UP000309997">
    <property type="component" value="Unassembled WGS sequence"/>
</dbReference>
<gene>
    <name evidence="1" type="ORF">D5086_005365</name>
</gene>
<evidence type="ECO:0000313" key="1">
    <source>
        <dbReference type="EMBL" id="KAL3604506.1"/>
    </source>
</evidence>
<organism evidence="1 2">
    <name type="scientific">Populus alba</name>
    <name type="common">White poplar</name>
    <dbReference type="NCBI Taxonomy" id="43335"/>
    <lineage>
        <taxon>Eukaryota</taxon>
        <taxon>Viridiplantae</taxon>
        <taxon>Streptophyta</taxon>
        <taxon>Embryophyta</taxon>
        <taxon>Tracheophyta</taxon>
        <taxon>Spermatophyta</taxon>
        <taxon>Magnoliopsida</taxon>
        <taxon>eudicotyledons</taxon>
        <taxon>Gunneridae</taxon>
        <taxon>Pentapetalae</taxon>
        <taxon>rosids</taxon>
        <taxon>fabids</taxon>
        <taxon>Malpighiales</taxon>
        <taxon>Salicaceae</taxon>
        <taxon>Saliceae</taxon>
        <taxon>Populus</taxon>
    </lineage>
</organism>
<evidence type="ECO:0000313" key="2">
    <source>
        <dbReference type="Proteomes" id="UP000309997"/>
    </source>
</evidence>
<reference evidence="1 2" key="1">
    <citation type="journal article" date="2024" name="Plant Biotechnol. J.">
        <title>Genome and CRISPR/Cas9 system of a widespread forest tree (Populus alba) in the world.</title>
        <authorList>
            <person name="Liu Y.J."/>
            <person name="Jiang P.F."/>
            <person name="Han X.M."/>
            <person name="Li X.Y."/>
            <person name="Wang H.M."/>
            <person name="Wang Y.J."/>
            <person name="Wang X.X."/>
            <person name="Zeng Q.Y."/>
        </authorList>
    </citation>
    <scope>NUCLEOTIDE SEQUENCE [LARGE SCALE GENOMIC DNA]</scope>
    <source>
        <strain evidence="2">cv. PAL-ZL1</strain>
    </source>
</reference>
<keyword evidence="2" id="KW-1185">Reference proteome</keyword>
<accession>A0ACC4CTD3</accession>